<feature type="transmembrane region" description="Helical" evidence="1">
    <location>
        <begin position="99"/>
        <end position="120"/>
    </location>
</feature>
<reference evidence="2 3" key="1">
    <citation type="submission" date="2019-02" db="EMBL/GenBank/DDBJ databases">
        <title>Draft genome sequence of Amycolatopsis sp. 8-3EHSu isolated from roots of Suaeda maritima.</title>
        <authorList>
            <person name="Duangmal K."/>
            <person name="Chantavorakit T."/>
        </authorList>
    </citation>
    <scope>NUCLEOTIDE SEQUENCE [LARGE SCALE GENOMIC DNA]</scope>
    <source>
        <strain evidence="2 3">8-3EHSu</strain>
    </source>
</reference>
<comment type="caution">
    <text evidence="2">The sequence shown here is derived from an EMBL/GenBank/DDBJ whole genome shotgun (WGS) entry which is preliminary data.</text>
</comment>
<evidence type="ECO:0000313" key="2">
    <source>
        <dbReference type="EMBL" id="RZQ60167.1"/>
    </source>
</evidence>
<keyword evidence="1" id="KW-0812">Transmembrane</keyword>
<keyword evidence="1" id="KW-1133">Transmembrane helix</keyword>
<dbReference type="EMBL" id="SFCC01000019">
    <property type="protein sequence ID" value="RZQ60167.1"/>
    <property type="molecule type" value="Genomic_DNA"/>
</dbReference>
<protein>
    <submittedName>
        <fullName evidence="2">Uncharacterized protein</fullName>
    </submittedName>
</protein>
<name>A0A4Q7J065_9PSEU</name>
<evidence type="ECO:0000313" key="3">
    <source>
        <dbReference type="Proteomes" id="UP000292003"/>
    </source>
</evidence>
<dbReference type="Proteomes" id="UP000292003">
    <property type="component" value="Unassembled WGS sequence"/>
</dbReference>
<dbReference type="AlphaFoldDB" id="A0A4Q7J065"/>
<feature type="transmembrane region" description="Helical" evidence="1">
    <location>
        <begin position="12"/>
        <end position="33"/>
    </location>
</feature>
<sequence length="182" mass="19828">MTGMSTNLAPRWAVRVAHLIPLLTLPVALWRLAWVFELPIGWEAAFYTAATDDWHDKLYLLGLSVLTEALALLSLGLVRRWGEVVPRWVPLLGGRPIPPLAATVPAGLGAAGLIVLWTPLPWMFLGPAQGGAPDGNGWELLMAVCYLPQMLWGPLLALLTVAYHRRRKGLSLTSREAVASVP</sequence>
<gene>
    <name evidence="2" type="ORF">EWH70_30715</name>
</gene>
<organism evidence="2 3">
    <name type="scientific">Amycolatopsis suaedae</name>
    <dbReference type="NCBI Taxonomy" id="2510978"/>
    <lineage>
        <taxon>Bacteria</taxon>
        <taxon>Bacillati</taxon>
        <taxon>Actinomycetota</taxon>
        <taxon>Actinomycetes</taxon>
        <taxon>Pseudonocardiales</taxon>
        <taxon>Pseudonocardiaceae</taxon>
        <taxon>Amycolatopsis</taxon>
    </lineage>
</organism>
<feature type="transmembrane region" description="Helical" evidence="1">
    <location>
        <begin position="58"/>
        <end position="78"/>
    </location>
</feature>
<evidence type="ECO:0000256" key="1">
    <source>
        <dbReference type="SAM" id="Phobius"/>
    </source>
</evidence>
<feature type="transmembrane region" description="Helical" evidence="1">
    <location>
        <begin position="140"/>
        <end position="163"/>
    </location>
</feature>
<dbReference type="OrthoDB" id="2717873at2"/>
<proteinExistence type="predicted"/>
<keyword evidence="1" id="KW-0472">Membrane</keyword>
<keyword evidence="3" id="KW-1185">Reference proteome</keyword>
<accession>A0A4Q7J065</accession>